<organism evidence="4 5">
    <name type="scientific">Asticcacaulis biprosthecium C19</name>
    <dbReference type="NCBI Taxonomy" id="715226"/>
    <lineage>
        <taxon>Bacteria</taxon>
        <taxon>Pseudomonadati</taxon>
        <taxon>Pseudomonadota</taxon>
        <taxon>Alphaproteobacteria</taxon>
        <taxon>Caulobacterales</taxon>
        <taxon>Caulobacteraceae</taxon>
        <taxon>Asticcacaulis</taxon>
    </lineage>
</organism>
<dbReference type="GO" id="GO:0016829">
    <property type="term" value="F:lyase activity"/>
    <property type="evidence" value="ECO:0007669"/>
    <property type="project" value="UniProtKB-KW"/>
</dbReference>
<gene>
    <name evidence="4" type="ORF">ABI_41370</name>
</gene>
<reference evidence="5" key="1">
    <citation type="submission" date="2011-03" db="EMBL/GenBank/DDBJ databases">
        <title>Draft genome sequence of Brevundimonas diminuta.</title>
        <authorList>
            <person name="Brown P.J.B."/>
            <person name="Buechlein A."/>
            <person name="Hemmerich C."/>
            <person name="Brun Y.V."/>
        </authorList>
    </citation>
    <scope>NUCLEOTIDE SEQUENCE [LARGE SCALE GENOMIC DNA]</scope>
    <source>
        <strain evidence="5">C19</strain>
    </source>
</reference>
<dbReference type="HOGENOM" id="CLU_013864_0_0_5"/>
<feature type="signal peptide" evidence="2">
    <location>
        <begin position="1"/>
        <end position="20"/>
    </location>
</feature>
<dbReference type="SMART" id="SM00710">
    <property type="entry name" value="PbH1"/>
    <property type="match status" value="6"/>
</dbReference>
<dbReference type="InterPro" id="IPR012334">
    <property type="entry name" value="Pectin_lyas_fold"/>
</dbReference>
<name>F4QSJ4_9CAUL</name>
<dbReference type="Gene3D" id="2.160.20.10">
    <property type="entry name" value="Single-stranded right-handed beta-helix, Pectin lyase-like"/>
    <property type="match status" value="2"/>
</dbReference>
<dbReference type="STRING" id="715226.ABI_41370"/>
<accession>F4QSJ4</accession>
<dbReference type="Proteomes" id="UP000006512">
    <property type="component" value="Unassembled WGS sequence"/>
</dbReference>
<sequence>MSRLLVLTLAALAVATPAYAQTKWDRPATTFHVSPKGDDRSDGSAARPYQTLMRAKEAVRTKSATSDVAVSLADGTYLLEAPLILTEADGGQNGFSVTWQAADGAKPALSGGLAITGWKPYRDGIYVADTPKGLDTRQLWVNDRLAEVAQVEIDRKSVTFSETGLTIANPPVNLAALPAQDRIEIESQGYFTARFSPVKSIAGNTLTMQQPAWANNIWGWDTIPNPFHPEDAHLYLRNSLAFLTQPGQWFLDPGAGKLYYKPRAGEDMTTAQVVLPRLEVLLAVAGTKDKPVHDLNFRGLRFSHTSWRGPSSNQGLASQQSGTFITGKAAFYPEDVLDRCKTGCAEFETVRNQWNQTPAAVQVSAAQHIVFEGNVFAHLGQYALGIGNDDNAHLTGQGLAAVDIVVKGNVFTDLAGGAISAGGVRPDAHHPSDPRLTNRQHVFENNLIQNVSQDYKDNSAIIATYIWNNVILHNDISGAPYDAIDVGYGWGYVDAGGNPNYRTRMRGYDQWPGGGGNPVYDTPTTHKDVFVGFNRVYKIKQLFLDGGAIYNLGACPDCVFAENHVFDIGPRVALYFDEGSRGLLIRNNVVEDASKWLNVNTARSALPLRTSTNNTARGNWHNTTEVGGIWSAYQEDLIVDDHDVPDKSWPAEAKQVMANAGVQDDIVLPDYKGVKPRPKAAGLPPSNGSPTAEKTRK</sequence>
<evidence type="ECO:0000256" key="2">
    <source>
        <dbReference type="SAM" id="SignalP"/>
    </source>
</evidence>
<evidence type="ECO:0000259" key="3">
    <source>
        <dbReference type="Pfam" id="PF21231"/>
    </source>
</evidence>
<feature type="region of interest" description="Disordered" evidence="1">
    <location>
        <begin position="668"/>
        <end position="697"/>
    </location>
</feature>
<dbReference type="PANTHER" id="PTHR36453">
    <property type="entry name" value="SECRETED PROTEIN-RELATED"/>
    <property type="match status" value="1"/>
</dbReference>
<dbReference type="InterPro" id="IPR048482">
    <property type="entry name" value="GH141_ins"/>
</dbReference>
<dbReference type="InterPro" id="IPR011050">
    <property type="entry name" value="Pectin_lyase_fold/virulence"/>
</dbReference>
<dbReference type="EMBL" id="GL883080">
    <property type="protein sequence ID" value="EGF89714.1"/>
    <property type="molecule type" value="Genomic_DNA"/>
</dbReference>
<keyword evidence="4" id="KW-0456">Lyase</keyword>
<evidence type="ECO:0000313" key="5">
    <source>
        <dbReference type="Proteomes" id="UP000006512"/>
    </source>
</evidence>
<feature type="chain" id="PRO_5003314414" evidence="2">
    <location>
        <begin position="21"/>
        <end position="697"/>
    </location>
</feature>
<feature type="compositionally biased region" description="Polar residues" evidence="1">
    <location>
        <begin position="686"/>
        <end position="697"/>
    </location>
</feature>
<feature type="domain" description="GH141-like insertion" evidence="3">
    <location>
        <begin position="125"/>
        <end position="263"/>
    </location>
</feature>
<dbReference type="InterPro" id="IPR006626">
    <property type="entry name" value="PbH1"/>
</dbReference>
<proteinExistence type="predicted"/>
<keyword evidence="5" id="KW-1185">Reference proteome</keyword>
<keyword evidence="2" id="KW-0732">Signal</keyword>
<protein>
    <submittedName>
        <fullName evidence="4">Pectin lyase fold/virulence factor</fullName>
    </submittedName>
</protein>
<dbReference type="PANTHER" id="PTHR36453:SF1">
    <property type="entry name" value="RIGHT HANDED BETA HELIX DOMAIN-CONTAINING PROTEIN"/>
    <property type="match status" value="1"/>
</dbReference>
<dbReference type="SUPFAM" id="SSF51126">
    <property type="entry name" value="Pectin lyase-like"/>
    <property type="match status" value="1"/>
</dbReference>
<dbReference type="AlphaFoldDB" id="F4QSJ4"/>
<evidence type="ECO:0000313" key="4">
    <source>
        <dbReference type="EMBL" id="EGF89714.1"/>
    </source>
</evidence>
<dbReference type="Pfam" id="PF21231">
    <property type="entry name" value="GH141_M"/>
    <property type="match status" value="1"/>
</dbReference>
<dbReference type="RefSeq" id="WP_006274909.1">
    <property type="nucleotide sequence ID" value="NZ_GL883080.1"/>
</dbReference>
<dbReference type="eggNOG" id="COG4733">
    <property type="taxonomic scope" value="Bacteria"/>
</dbReference>
<evidence type="ECO:0000256" key="1">
    <source>
        <dbReference type="SAM" id="MobiDB-lite"/>
    </source>
</evidence>